<dbReference type="InterPro" id="IPR017896">
    <property type="entry name" value="4Fe4S_Fe-S-bd"/>
</dbReference>
<accession>A0A7Z8KN69</accession>
<organism evidence="2 3">
    <name type="scientific">Methanolobus vulcani</name>
    <dbReference type="NCBI Taxonomy" id="38026"/>
    <lineage>
        <taxon>Archaea</taxon>
        <taxon>Methanobacteriati</taxon>
        <taxon>Methanobacteriota</taxon>
        <taxon>Stenosarchaea group</taxon>
        <taxon>Methanomicrobia</taxon>
        <taxon>Methanosarcinales</taxon>
        <taxon>Methanosarcinaceae</taxon>
        <taxon>Methanolobus</taxon>
    </lineage>
</organism>
<dbReference type="OrthoDB" id="65817at2157"/>
<dbReference type="PANTHER" id="PTHR43534">
    <property type="entry name" value="MIND SUPERFAMILY P-LOOP ATPASE CONTAINING AN INSERTED FERREDOXIN DOMAIN"/>
    <property type="match status" value="1"/>
</dbReference>
<keyword evidence="3" id="KW-1185">Reference proteome</keyword>
<reference evidence="2 3" key="1">
    <citation type="submission" date="2019-06" db="EMBL/GenBank/DDBJ databases">
        <title>Draft genome sequence of Methanolobus vulcani B1d.</title>
        <authorList>
            <person name="Creighbaum A.J."/>
            <person name="Ticak T."/>
            <person name="Hariraju D."/>
            <person name="Arivett B.A."/>
            <person name="Ferguson D.J.Jr."/>
        </authorList>
    </citation>
    <scope>NUCLEOTIDE SEQUENCE [LARGE SCALE GENOMIC DNA]</scope>
    <source>
        <strain evidence="2 3">B1d</strain>
    </source>
</reference>
<dbReference type="Pfam" id="PF00037">
    <property type="entry name" value="Fer4"/>
    <property type="match status" value="2"/>
</dbReference>
<dbReference type="PROSITE" id="PS51379">
    <property type="entry name" value="4FE4S_FER_2"/>
    <property type="match status" value="2"/>
</dbReference>
<dbReference type="Pfam" id="PF01656">
    <property type="entry name" value="CbiA"/>
    <property type="match status" value="1"/>
</dbReference>
<name>A0A7Z8KN69_9EURY</name>
<dbReference type="InterPro" id="IPR027417">
    <property type="entry name" value="P-loop_NTPase"/>
</dbReference>
<gene>
    <name evidence="2" type="ORF">FKV42_12025</name>
</gene>
<dbReference type="CDD" id="cd03110">
    <property type="entry name" value="SIMIBI_bact_arch"/>
    <property type="match status" value="1"/>
</dbReference>
<evidence type="ECO:0000259" key="1">
    <source>
        <dbReference type="PROSITE" id="PS51379"/>
    </source>
</evidence>
<proteinExistence type="predicted"/>
<dbReference type="InterPro" id="IPR017900">
    <property type="entry name" value="4Fe4S_Fe_S_CS"/>
</dbReference>
<dbReference type="Gene3D" id="3.30.70.20">
    <property type="match status" value="1"/>
</dbReference>
<dbReference type="AlphaFoldDB" id="A0A7Z8KN69"/>
<evidence type="ECO:0000313" key="3">
    <source>
        <dbReference type="Proteomes" id="UP000319335"/>
    </source>
</evidence>
<dbReference type="InterPro" id="IPR002586">
    <property type="entry name" value="CobQ/CobB/MinD/ParA_Nub-bd_dom"/>
</dbReference>
<feature type="domain" description="4Fe-4S ferredoxin-type" evidence="1">
    <location>
        <begin position="59"/>
        <end position="83"/>
    </location>
</feature>
<comment type="caution">
    <text evidence="2">The sequence shown here is derived from an EMBL/GenBank/DDBJ whole genome shotgun (WGS) entry which is preliminary data.</text>
</comment>
<dbReference type="Proteomes" id="UP000319335">
    <property type="component" value="Unassembled WGS sequence"/>
</dbReference>
<dbReference type="Gene3D" id="3.40.50.300">
    <property type="entry name" value="P-loop containing nucleotide triphosphate hydrolases"/>
    <property type="match status" value="1"/>
</dbReference>
<dbReference type="SUPFAM" id="SSF54862">
    <property type="entry name" value="4Fe-4S ferredoxins"/>
    <property type="match status" value="1"/>
</dbReference>
<protein>
    <submittedName>
        <fullName evidence="2">(4Fe-4S)-binding protein</fullName>
    </submittedName>
</protein>
<dbReference type="PANTHER" id="PTHR43534:SF1">
    <property type="entry name" value="4FE-4S CLUSTER CONTAINING PARA FAMILY ATPASE PROTEIN"/>
    <property type="match status" value="1"/>
</dbReference>
<feature type="domain" description="4Fe-4S ferredoxin-type" evidence="1">
    <location>
        <begin position="85"/>
        <end position="114"/>
    </location>
</feature>
<dbReference type="GO" id="GO:0016491">
    <property type="term" value="F:oxidoreductase activity"/>
    <property type="evidence" value="ECO:0007669"/>
    <property type="project" value="UniProtKB-ARBA"/>
</dbReference>
<evidence type="ECO:0000313" key="2">
    <source>
        <dbReference type="EMBL" id="TQD24067.1"/>
    </source>
</evidence>
<dbReference type="EMBL" id="VIAQ01000019">
    <property type="protein sequence ID" value="TQD24067.1"/>
    <property type="molecule type" value="Genomic_DNA"/>
</dbReference>
<dbReference type="SUPFAM" id="SSF52540">
    <property type="entry name" value="P-loop containing nucleoside triphosphate hydrolases"/>
    <property type="match status" value="1"/>
</dbReference>
<dbReference type="PROSITE" id="PS00198">
    <property type="entry name" value="4FE4S_FER_1"/>
    <property type="match status" value="1"/>
</dbReference>
<sequence>MKQLTVISGKGGTGKTTFTSSFAALAKNAVIADCDVDAADMHLILQPEISETQDFYGLDVASIDKELCTDCGICVSSCRFDAICSDNVVDTYKCEGCGVCEHVCPEDAVRMIAKKAGEYYCSNTRLGPLVHAKLGVGEEASGKLVSDVRRRASELAEQSGKDLIIVDGPPGTGCAVIAAITGTDQVLVVTEPTKSGVHDLERVVQVARHFRIPVAVCINKCDINDRLSASIAEYCKNNDIPVLGLLPYDNVVIESMVAGRSVVEYSNGEFSEGIRSVWNAVVNLLSVGQKTDMIPFLK</sequence>